<dbReference type="InterPro" id="IPR036188">
    <property type="entry name" value="FAD/NAD-bd_sf"/>
</dbReference>
<reference evidence="3 4" key="1">
    <citation type="submission" date="2020-08" db="EMBL/GenBank/DDBJ databases">
        <title>Genomic Encyclopedia of Type Strains, Phase IV (KMG-IV): sequencing the most valuable type-strain genomes for metagenomic binning, comparative biology and taxonomic classification.</title>
        <authorList>
            <person name="Goeker M."/>
        </authorList>
    </citation>
    <scope>NUCLEOTIDE SEQUENCE [LARGE SCALE GENOMIC DNA]</scope>
    <source>
        <strain evidence="3 4">DSM 21458</strain>
    </source>
</reference>
<evidence type="ECO:0000259" key="2">
    <source>
        <dbReference type="Pfam" id="PF01593"/>
    </source>
</evidence>
<dbReference type="InterPro" id="IPR002937">
    <property type="entry name" value="Amino_oxidase"/>
</dbReference>
<dbReference type="EMBL" id="JACHHG010000005">
    <property type="protein sequence ID" value="MBB6098250.1"/>
    <property type="molecule type" value="Genomic_DNA"/>
</dbReference>
<feature type="domain" description="Amine oxidase" evidence="2">
    <location>
        <begin position="10"/>
        <end position="437"/>
    </location>
</feature>
<accession>A0A841I1E3</accession>
<dbReference type="GO" id="GO:0016491">
    <property type="term" value="F:oxidoreductase activity"/>
    <property type="evidence" value="ECO:0007669"/>
    <property type="project" value="UniProtKB-KW"/>
</dbReference>
<dbReference type="Proteomes" id="UP000569951">
    <property type="component" value="Unassembled WGS sequence"/>
</dbReference>
<dbReference type="AlphaFoldDB" id="A0A841I1E3"/>
<name>A0A841I1E3_9DEIO</name>
<comment type="caution">
    <text evidence="3">The sequence shown here is derived from an EMBL/GenBank/DDBJ whole genome shotgun (WGS) entry which is preliminary data.</text>
</comment>
<sequence>MRVVVIGAGFAGLAAALRLALEGHEVEVLERGERPGGKAEGYRGIPSGPTVLTLPQITRALFERAGAAPPALCPVSPLTTYHYLGGRRFAPERDLEATLAQLDAAEGRAYRRLLEEARALYEGAARTFLLAPPPGLPQLTAYGLRHGLRAHPLSSLERLVRPAGPYLSPFFLRFATYMGANPYRAPAILHNIAWVELGLGVWHPQGGFSALACALEALCRAHGVTFRYGAAVGSLETAGGRVEAAYLQKGGRVRAEAFVAACDRAFTHWLLGRPFPEEPLGTSGFALQLDLEEDLGLSHHLLFSGDYRAEWAELERRGVALDPTIYLHTEGQRGFALVNAAARPVPDREEYARHLLGLLRARLPLPVREWRALAPQDYALTGHRGALYGPAPHGLLGALRPGWQLSGLSNLRQVGGTVHPGGGVPLALLSGWNGAGQLAGLAYDDLGAGEEP</sequence>
<dbReference type="PANTHER" id="PTHR43734">
    <property type="entry name" value="PHYTOENE DESATURASE"/>
    <property type="match status" value="1"/>
</dbReference>
<dbReference type="SUPFAM" id="SSF51905">
    <property type="entry name" value="FAD/NAD(P)-binding domain"/>
    <property type="match status" value="1"/>
</dbReference>
<dbReference type="RefSeq" id="WP_183986476.1">
    <property type="nucleotide sequence ID" value="NZ_JACHHG010000005.1"/>
</dbReference>
<protein>
    <submittedName>
        <fullName evidence="3">Phytoene dehydrogenase-like protein</fullName>
    </submittedName>
</protein>
<keyword evidence="1" id="KW-0560">Oxidoreductase</keyword>
<dbReference type="PANTHER" id="PTHR43734:SF7">
    <property type="entry name" value="4,4'-DIAPONEUROSPORENE OXYGENASE"/>
    <property type="match status" value="1"/>
</dbReference>
<keyword evidence="4" id="KW-1185">Reference proteome</keyword>
<evidence type="ECO:0000313" key="3">
    <source>
        <dbReference type="EMBL" id="MBB6098250.1"/>
    </source>
</evidence>
<dbReference type="Gene3D" id="3.50.50.60">
    <property type="entry name" value="FAD/NAD(P)-binding domain"/>
    <property type="match status" value="2"/>
</dbReference>
<proteinExistence type="predicted"/>
<organism evidence="3 4">
    <name type="scientific">Deinobacterium chartae</name>
    <dbReference type="NCBI Taxonomy" id="521158"/>
    <lineage>
        <taxon>Bacteria</taxon>
        <taxon>Thermotogati</taxon>
        <taxon>Deinococcota</taxon>
        <taxon>Deinococci</taxon>
        <taxon>Deinococcales</taxon>
        <taxon>Deinococcaceae</taxon>
        <taxon>Deinobacterium</taxon>
    </lineage>
</organism>
<dbReference type="Pfam" id="PF01593">
    <property type="entry name" value="Amino_oxidase"/>
    <property type="match status" value="1"/>
</dbReference>
<gene>
    <name evidence="3" type="ORF">HNR42_001675</name>
</gene>
<evidence type="ECO:0000256" key="1">
    <source>
        <dbReference type="ARBA" id="ARBA00023002"/>
    </source>
</evidence>
<evidence type="ECO:0000313" key="4">
    <source>
        <dbReference type="Proteomes" id="UP000569951"/>
    </source>
</evidence>